<name>A0ABV2D1M6_9SPHN</name>
<dbReference type="Pfam" id="PF04607">
    <property type="entry name" value="RelA_SpoT"/>
    <property type="match status" value="1"/>
</dbReference>
<comment type="caution">
    <text evidence="2">The sequence shown here is derived from an EMBL/GenBank/DDBJ whole genome shotgun (WGS) entry which is preliminary data.</text>
</comment>
<accession>A0ABV2D1M6</accession>
<keyword evidence="3" id="KW-1185">Reference proteome</keyword>
<protein>
    <recommendedName>
        <fullName evidence="1">RelA/SpoT domain-containing protein</fullName>
    </recommendedName>
</protein>
<dbReference type="Gene3D" id="3.30.460.10">
    <property type="entry name" value="Beta Polymerase, domain 2"/>
    <property type="match status" value="1"/>
</dbReference>
<feature type="domain" description="RelA/SpoT" evidence="1">
    <location>
        <begin position="51"/>
        <end position="186"/>
    </location>
</feature>
<dbReference type="Proteomes" id="UP001548713">
    <property type="component" value="Unassembled WGS sequence"/>
</dbReference>
<evidence type="ECO:0000313" key="2">
    <source>
        <dbReference type="EMBL" id="MET1755765.1"/>
    </source>
</evidence>
<proteinExistence type="predicted"/>
<evidence type="ECO:0000313" key="3">
    <source>
        <dbReference type="Proteomes" id="UP001548713"/>
    </source>
</evidence>
<dbReference type="SMART" id="SM00954">
    <property type="entry name" value="RelA_SpoT"/>
    <property type="match status" value="1"/>
</dbReference>
<dbReference type="InterPro" id="IPR043519">
    <property type="entry name" value="NT_sf"/>
</dbReference>
<dbReference type="EMBL" id="JBEWLY010000014">
    <property type="protein sequence ID" value="MET1755765.1"/>
    <property type="molecule type" value="Genomic_DNA"/>
</dbReference>
<dbReference type="PANTHER" id="PTHR41773">
    <property type="entry name" value="GTP PYROPHOSPHATASE-RELATED"/>
    <property type="match status" value="1"/>
</dbReference>
<reference evidence="2 3" key="1">
    <citation type="submission" date="2024-07" db="EMBL/GenBank/DDBJ databases">
        <title>Novosphingobium kalidii RD2P27.</title>
        <authorList>
            <person name="Sun J.-Q."/>
        </authorList>
    </citation>
    <scope>NUCLEOTIDE SEQUENCE [LARGE SCALE GENOMIC DNA]</scope>
    <source>
        <strain evidence="2 3">RD2P27</strain>
    </source>
</reference>
<dbReference type="SUPFAM" id="SSF81301">
    <property type="entry name" value="Nucleotidyltransferase"/>
    <property type="match status" value="1"/>
</dbReference>
<dbReference type="CDD" id="cd05399">
    <property type="entry name" value="NT_Rel-Spo_like"/>
    <property type="match status" value="1"/>
</dbReference>
<gene>
    <name evidence="2" type="ORF">ABVV53_09885</name>
</gene>
<sequence>MASLDFEAEKVAFRTYYQDNAALFEQGKEAFLTLLRSLLGDAGRNAASFSGRIKDCDESLKKFTRKYQGALEKSATPYEIKDHITDLIGLRLVCLYEDDVDPTGTLIRDQFDVIDVTNKTAQIEGTENEFGYKGLHLDLRLNPIRAVMPEYRQFAPLRFELQIRTIVQDSWSTLDHKIKYKKSIPPALKRRINTLAALFELADREFKQIRDETQSEIEKAVAEAVGDAAGGAEVEGVAGEDVERGQYAPLDAFRLLRIAHHFFPEVEFEPRKIDGFTADIVDREPAISRGKFNHYLRSTIGLVRRYKADFLAEGKGETFNAFTEMRHCLYAANPEIFSGMLTNVARESFDAWVAQKGSEPAEIAALPAAPRGRPRRR</sequence>
<dbReference type="Gene3D" id="1.10.287.860">
    <property type="entry name" value="Nucleotidyltransferase"/>
    <property type="match status" value="1"/>
</dbReference>
<dbReference type="InterPro" id="IPR007685">
    <property type="entry name" value="RelA_SpoT"/>
</dbReference>
<organism evidence="2 3">
    <name type="scientific">Novosphingobium kalidii</name>
    <dbReference type="NCBI Taxonomy" id="3230299"/>
    <lineage>
        <taxon>Bacteria</taxon>
        <taxon>Pseudomonadati</taxon>
        <taxon>Pseudomonadota</taxon>
        <taxon>Alphaproteobacteria</taxon>
        <taxon>Sphingomonadales</taxon>
        <taxon>Sphingomonadaceae</taxon>
        <taxon>Novosphingobium</taxon>
    </lineage>
</organism>
<dbReference type="RefSeq" id="WP_353984256.1">
    <property type="nucleotide sequence ID" value="NZ_JBEWLY010000014.1"/>
</dbReference>
<dbReference type="PANTHER" id="PTHR41773:SF1">
    <property type="entry name" value="RELA_SPOT DOMAIN-CONTAINING PROTEIN"/>
    <property type="match status" value="1"/>
</dbReference>
<evidence type="ECO:0000259" key="1">
    <source>
        <dbReference type="SMART" id="SM00954"/>
    </source>
</evidence>